<dbReference type="GO" id="GO:0005975">
    <property type="term" value="P:carbohydrate metabolic process"/>
    <property type="evidence" value="ECO:0007669"/>
    <property type="project" value="InterPro"/>
</dbReference>
<feature type="disulfide bond" evidence="9">
    <location>
        <begin position="65"/>
        <end position="79"/>
    </location>
</feature>
<comment type="cofactor">
    <cofactor evidence="1">
        <name>Co(2+)</name>
        <dbReference type="ChEBI" id="CHEBI:48828"/>
    </cofactor>
</comment>
<keyword evidence="5" id="KW-0378">Hydrolase</keyword>
<evidence type="ECO:0000313" key="12">
    <source>
        <dbReference type="EMBL" id="RWQ94687.1"/>
    </source>
</evidence>
<evidence type="ECO:0000256" key="1">
    <source>
        <dbReference type="ARBA" id="ARBA00001941"/>
    </source>
</evidence>
<evidence type="ECO:0000256" key="6">
    <source>
        <dbReference type="ARBA" id="ARBA00023026"/>
    </source>
</evidence>
<keyword evidence="13" id="KW-1185">Reference proteome</keyword>
<evidence type="ECO:0000256" key="8">
    <source>
        <dbReference type="ARBA" id="ARBA00023285"/>
    </source>
</evidence>
<dbReference type="InterPro" id="IPR011330">
    <property type="entry name" value="Glyco_hydro/deAcase_b/a-brl"/>
</dbReference>
<dbReference type="Proteomes" id="UP000283841">
    <property type="component" value="Unassembled WGS sequence"/>
</dbReference>
<dbReference type="VEuPathDB" id="FungiDB:C8Q69DRAFT_301034"/>
<keyword evidence="3" id="KW-0479">Metal-binding</keyword>
<dbReference type="PANTHER" id="PTHR46471">
    <property type="entry name" value="CHITIN DEACETYLASE"/>
    <property type="match status" value="1"/>
</dbReference>
<comment type="caution">
    <text evidence="9">Lacks conserved residue(s) required for the propagation of feature annotation.</text>
</comment>
<gene>
    <name evidence="12" type="ORF">C8Q69DRAFT_301034</name>
</gene>
<keyword evidence="7" id="KW-0119">Carbohydrate metabolism</keyword>
<dbReference type="STRING" id="264951.A0A443HSA9"/>
<evidence type="ECO:0008006" key="14">
    <source>
        <dbReference type="Google" id="ProtNLM"/>
    </source>
</evidence>
<keyword evidence="4" id="KW-0732">Signal</keyword>
<evidence type="ECO:0000259" key="11">
    <source>
        <dbReference type="PROSITE" id="PS51677"/>
    </source>
</evidence>
<dbReference type="Gene3D" id="3.20.20.370">
    <property type="entry name" value="Glycoside hydrolase/deacetylase"/>
    <property type="match status" value="1"/>
</dbReference>
<dbReference type="InterPro" id="IPR001002">
    <property type="entry name" value="Chitin-bd_1"/>
</dbReference>
<dbReference type="GO" id="GO:0046872">
    <property type="term" value="F:metal ion binding"/>
    <property type="evidence" value="ECO:0007669"/>
    <property type="project" value="UniProtKB-KW"/>
</dbReference>
<dbReference type="InterPro" id="IPR036861">
    <property type="entry name" value="Endochitinase-like_sf"/>
</dbReference>
<evidence type="ECO:0000256" key="2">
    <source>
        <dbReference type="ARBA" id="ARBA00022669"/>
    </source>
</evidence>
<evidence type="ECO:0000256" key="4">
    <source>
        <dbReference type="ARBA" id="ARBA00022729"/>
    </source>
</evidence>
<dbReference type="SUPFAM" id="SSF88713">
    <property type="entry name" value="Glycoside hydrolase/deacetylase"/>
    <property type="match status" value="1"/>
</dbReference>
<proteinExistence type="predicted"/>
<dbReference type="PROSITE" id="PS50941">
    <property type="entry name" value="CHIT_BIND_I_2"/>
    <property type="match status" value="1"/>
</dbReference>
<feature type="domain" description="NodB homology" evidence="11">
    <location>
        <begin position="128"/>
        <end position="325"/>
    </location>
</feature>
<protein>
    <recommendedName>
        <fullName evidence="14">Chitin deacetylase</fullName>
    </recommendedName>
</protein>
<keyword evidence="2 9" id="KW-0147">Chitin-binding</keyword>
<dbReference type="AlphaFoldDB" id="A0A443HSA9"/>
<dbReference type="SUPFAM" id="SSF57016">
    <property type="entry name" value="Plant lectins/antimicrobial peptides"/>
    <property type="match status" value="1"/>
</dbReference>
<evidence type="ECO:0000256" key="9">
    <source>
        <dbReference type="PROSITE-ProRule" id="PRU00261"/>
    </source>
</evidence>
<dbReference type="CDD" id="cd10951">
    <property type="entry name" value="CE4_ClCDA_like"/>
    <property type="match status" value="1"/>
</dbReference>
<dbReference type="Pfam" id="PF00187">
    <property type="entry name" value="Chitin_bind_1"/>
    <property type="match status" value="1"/>
</dbReference>
<feature type="disulfide bond" evidence="9">
    <location>
        <begin position="60"/>
        <end position="72"/>
    </location>
</feature>
<dbReference type="PROSITE" id="PS51677">
    <property type="entry name" value="NODB"/>
    <property type="match status" value="1"/>
</dbReference>
<dbReference type="EMBL" id="RCNU01000007">
    <property type="protein sequence ID" value="RWQ94687.1"/>
    <property type="molecule type" value="Genomic_DNA"/>
</dbReference>
<dbReference type="Pfam" id="PF01522">
    <property type="entry name" value="Polysacc_deac_1"/>
    <property type="match status" value="1"/>
</dbReference>
<dbReference type="RefSeq" id="XP_028484332.1">
    <property type="nucleotide sequence ID" value="XM_028627150.1"/>
</dbReference>
<dbReference type="GO" id="GO:0016810">
    <property type="term" value="F:hydrolase activity, acting on carbon-nitrogen (but not peptide) bonds"/>
    <property type="evidence" value="ECO:0007669"/>
    <property type="project" value="InterPro"/>
</dbReference>
<dbReference type="PANTHER" id="PTHR46471:SF4">
    <property type="entry name" value="CHITIN DEACETYLASE"/>
    <property type="match status" value="1"/>
</dbReference>
<dbReference type="CDD" id="cd00035">
    <property type="entry name" value="ChtBD1"/>
    <property type="match status" value="1"/>
</dbReference>
<keyword evidence="8" id="KW-0170">Cobalt</keyword>
<dbReference type="Gene3D" id="3.30.60.10">
    <property type="entry name" value="Endochitinase-like"/>
    <property type="match status" value="1"/>
</dbReference>
<accession>A0A443HSA9</accession>
<reference evidence="12 13" key="1">
    <citation type="journal article" date="2018" name="Front. Microbiol.">
        <title>Genomic and genetic insights into a cosmopolitan fungus, Paecilomyces variotii (Eurotiales).</title>
        <authorList>
            <person name="Urquhart A.S."/>
            <person name="Mondo S.J."/>
            <person name="Makela M.R."/>
            <person name="Hane J.K."/>
            <person name="Wiebenga A."/>
            <person name="He G."/>
            <person name="Mihaltcheva S."/>
            <person name="Pangilinan J."/>
            <person name="Lipzen A."/>
            <person name="Barry K."/>
            <person name="de Vries R.P."/>
            <person name="Grigoriev I.V."/>
            <person name="Idnurm A."/>
        </authorList>
    </citation>
    <scope>NUCLEOTIDE SEQUENCE [LARGE SCALE GENOMIC DNA]</scope>
    <source>
        <strain evidence="12 13">CBS 101075</strain>
    </source>
</reference>
<organism evidence="12 13">
    <name type="scientific">Byssochlamys spectabilis</name>
    <name type="common">Paecilomyces variotii</name>
    <dbReference type="NCBI Taxonomy" id="264951"/>
    <lineage>
        <taxon>Eukaryota</taxon>
        <taxon>Fungi</taxon>
        <taxon>Dikarya</taxon>
        <taxon>Ascomycota</taxon>
        <taxon>Pezizomycotina</taxon>
        <taxon>Eurotiomycetes</taxon>
        <taxon>Eurotiomycetidae</taxon>
        <taxon>Eurotiales</taxon>
        <taxon>Thermoascaceae</taxon>
        <taxon>Paecilomyces</taxon>
    </lineage>
</organism>
<comment type="caution">
    <text evidence="12">The sequence shown here is derived from an EMBL/GenBank/DDBJ whole genome shotgun (WGS) entry which is preliminary data.</text>
</comment>
<feature type="domain" description="Chitin-binding type-1" evidence="10">
    <location>
        <begin position="50"/>
        <end position="94"/>
    </location>
</feature>
<sequence>MKTPTHRLFSTWLGIMTAYGHSIDNLGSGESQNLVQRNLPLSGLAGSHFNTRCGPGAGVCADNLCCSPSGWCGATINHCRSPDCQLDYSNGCDANRTPQGRPTTNLPRPHVGNVAYGRRAIYSCTVPKTLALTFDDGPNRYTNDLLDLLDSYDAKATFFVTGVNSGKGQIDDFNLPWGKLIQRMHWSGHQIGSHSWSHQDLSKVTPSVRQDQILKNEAALRNIMGGFPTYMRPPYSSCSLESGCQDAVEELGYHIIYFDLDTNDYNNDSPDLIQRSKDAFDQAMARRDRPDKPFLVISHDVHEQTVYNLTAYILEKARQNGYRAVTVGECLGDPRDNWYRWDHDAVLFDSGNQSMKSRQ</sequence>
<keyword evidence="9" id="KW-1015">Disulfide bond</keyword>
<name>A0A443HSA9_BYSSP</name>
<evidence type="ECO:0000256" key="7">
    <source>
        <dbReference type="ARBA" id="ARBA00023277"/>
    </source>
</evidence>
<evidence type="ECO:0000259" key="10">
    <source>
        <dbReference type="PROSITE" id="PS50941"/>
    </source>
</evidence>
<evidence type="ECO:0000256" key="5">
    <source>
        <dbReference type="ARBA" id="ARBA00022801"/>
    </source>
</evidence>
<dbReference type="GeneID" id="39596427"/>
<keyword evidence="6" id="KW-0843">Virulence</keyword>
<evidence type="ECO:0000313" key="13">
    <source>
        <dbReference type="Proteomes" id="UP000283841"/>
    </source>
</evidence>
<dbReference type="GO" id="GO:0008061">
    <property type="term" value="F:chitin binding"/>
    <property type="evidence" value="ECO:0007669"/>
    <property type="project" value="UniProtKB-UniRule"/>
</dbReference>
<dbReference type="InterPro" id="IPR002509">
    <property type="entry name" value="NODB_dom"/>
</dbReference>
<evidence type="ECO:0000256" key="3">
    <source>
        <dbReference type="ARBA" id="ARBA00022723"/>
    </source>
</evidence>